<evidence type="ECO:0000256" key="11">
    <source>
        <dbReference type="ARBA" id="ARBA00022786"/>
    </source>
</evidence>
<proteinExistence type="inferred from homology"/>
<evidence type="ECO:0000313" key="21">
    <source>
        <dbReference type="EMBL" id="CAF3614801.1"/>
    </source>
</evidence>
<reference evidence="20" key="1">
    <citation type="submission" date="2021-02" db="EMBL/GenBank/DDBJ databases">
        <authorList>
            <person name="Nowell W R."/>
        </authorList>
    </citation>
    <scope>NUCLEOTIDE SEQUENCE</scope>
</reference>
<evidence type="ECO:0000313" key="19">
    <source>
        <dbReference type="EMBL" id="CAF0830312.1"/>
    </source>
</evidence>
<evidence type="ECO:0000256" key="15">
    <source>
        <dbReference type="ARBA" id="ARBA00035390"/>
    </source>
</evidence>
<evidence type="ECO:0000313" key="22">
    <source>
        <dbReference type="EMBL" id="CAF3798079.1"/>
    </source>
</evidence>
<dbReference type="Proteomes" id="UP000677228">
    <property type="component" value="Unassembled WGS sequence"/>
</dbReference>
<evidence type="ECO:0000256" key="8">
    <source>
        <dbReference type="ARBA" id="ARBA00022679"/>
    </source>
</evidence>
<dbReference type="GO" id="GO:0000976">
    <property type="term" value="F:transcription cis-regulatory region binding"/>
    <property type="evidence" value="ECO:0007669"/>
    <property type="project" value="TreeGrafter"/>
</dbReference>
<evidence type="ECO:0000256" key="1">
    <source>
        <dbReference type="ARBA" id="ARBA00000900"/>
    </source>
</evidence>
<organism evidence="20 23">
    <name type="scientific">Didymodactylos carnosus</name>
    <dbReference type="NCBI Taxonomy" id="1234261"/>
    <lineage>
        <taxon>Eukaryota</taxon>
        <taxon>Metazoa</taxon>
        <taxon>Spiralia</taxon>
        <taxon>Gnathifera</taxon>
        <taxon>Rotifera</taxon>
        <taxon>Eurotatoria</taxon>
        <taxon>Bdelloidea</taxon>
        <taxon>Philodinida</taxon>
        <taxon>Philodinidae</taxon>
        <taxon>Didymodactylos</taxon>
    </lineage>
</organism>
<sequence>MDLDDGYIDIFDDDKTGFDLDETLEKRRGKKTNVNHLLNFHFLEKQRTMSSYGRRGYGNGKYQTKRFSKEQFLQANCQFVVEIDGDYSLHFADPDKPIDWTKVEQIRLCSSEQLKCPICLCQPIAGKITRCGHVYCWSCILHYLALSDKQWRKCPICFESIYKQDLKSVRGLISRVFKSGDLITFRLMHRERGSSLFYPRHIEPSTTEPQIDRLLVSNNYTIGHNHSSLLLADYKTILVEIIEKEKYELLKQLQDEGDQPEAIFIKQALEEIEERDKIIREKLNLLKLPKYEQQKSPNETIKQDLSSENVLGEMQDNKTVNTKSAVVYEDAFDNVVISPSREDFNEEKLSDDLSAEEYSSNSRKTSEYSIEKENQYYMDQEPESPTTHIQHNRHFFYQADNVSHAYLNGINARILLHEYGSYLNCPEVVHAKVEHVESFFMTEELRSHFRFLGHIPLTCEFQVIEIRLRPPVISMQTMNMFADELYRRRQFRYRKERMEKRLKYQAEVAETKKLTQYPTELMYLPSEHFPVNSTQSMEEFPAMTPSTTSSSPPSASAVLTSEENGPSFAQMLKQRAPSVPLQVSMKKVAGPLSASIMPKEDTRKNKKNNKCKNDSDDDYKDVEGDDHVAVPNFHTSFSQDLEAVFDKLKVNNATNGANNEQDQQVNSTGKNGVGGKKKKKTKQLLFATGMGQKAK</sequence>
<dbReference type="CDD" id="cd16536">
    <property type="entry name" value="RING-HC_RNF10"/>
    <property type="match status" value="1"/>
</dbReference>
<keyword evidence="9" id="KW-0479">Metal-binding</keyword>
<evidence type="ECO:0000313" key="20">
    <source>
        <dbReference type="EMBL" id="CAF1026990.1"/>
    </source>
</evidence>
<keyword evidence="10 16" id="KW-0863">Zinc-finger</keyword>
<dbReference type="Gene3D" id="3.30.40.10">
    <property type="entry name" value="Zinc/RING finger domain, C3HC4 (zinc finger)"/>
    <property type="match status" value="1"/>
</dbReference>
<dbReference type="EMBL" id="CAJOBC010003728">
    <property type="protein sequence ID" value="CAF3798079.1"/>
    <property type="molecule type" value="Genomic_DNA"/>
</dbReference>
<dbReference type="PANTHER" id="PTHR12983">
    <property type="entry name" value="RING FINGER 10 FAMILY MEMBER"/>
    <property type="match status" value="1"/>
</dbReference>
<protein>
    <recommendedName>
        <fullName evidence="14">E3 ubiquitin-protein ligase RNF10</fullName>
        <ecNumber evidence="6">2.3.2.27</ecNumber>
    </recommendedName>
    <alternativeName>
        <fullName evidence="15">RING finger protein 10</fullName>
    </alternativeName>
</protein>
<keyword evidence="7" id="KW-0963">Cytoplasm</keyword>
<keyword evidence="11" id="KW-0833">Ubl conjugation pathway</keyword>
<dbReference type="Proteomes" id="UP000682733">
    <property type="component" value="Unassembled WGS sequence"/>
</dbReference>
<evidence type="ECO:0000256" key="4">
    <source>
        <dbReference type="ARBA" id="ARBA00004906"/>
    </source>
</evidence>
<evidence type="ECO:0000256" key="7">
    <source>
        <dbReference type="ARBA" id="ARBA00022490"/>
    </source>
</evidence>
<dbReference type="PANTHER" id="PTHR12983:SF9">
    <property type="entry name" value="E3 UBIQUITIN-PROTEIN LIGASE RNF10"/>
    <property type="match status" value="1"/>
</dbReference>
<dbReference type="InterPro" id="IPR013083">
    <property type="entry name" value="Znf_RING/FYVE/PHD"/>
</dbReference>
<feature type="region of interest" description="Disordered" evidence="17">
    <location>
        <begin position="653"/>
        <end position="695"/>
    </location>
</feature>
<evidence type="ECO:0000256" key="17">
    <source>
        <dbReference type="SAM" id="MobiDB-lite"/>
    </source>
</evidence>
<keyword evidence="13" id="KW-0539">Nucleus</keyword>
<comment type="caution">
    <text evidence="20">The sequence shown here is derived from an EMBL/GenBank/DDBJ whole genome shotgun (WGS) entry which is preliminary data.</text>
</comment>
<keyword evidence="8" id="KW-0808">Transferase</keyword>
<dbReference type="PROSITE" id="PS50089">
    <property type="entry name" value="ZF_RING_2"/>
    <property type="match status" value="1"/>
</dbReference>
<evidence type="ECO:0000313" key="23">
    <source>
        <dbReference type="Proteomes" id="UP000663829"/>
    </source>
</evidence>
<dbReference type="GO" id="GO:0005634">
    <property type="term" value="C:nucleus"/>
    <property type="evidence" value="ECO:0007669"/>
    <property type="project" value="UniProtKB-SubCell"/>
</dbReference>
<dbReference type="EMBL" id="CAJOBA010001795">
    <property type="protein sequence ID" value="CAF3614801.1"/>
    <property type="molecule type" value="Genomic_DNA"/>
</dbReference>
<dbReference type="GO" id="GO:0005737">
    <property type="term" value="C:cytoplasm"/>
    <property type="evidence" value="ECO:0007669"/>
    <property type="project" value="UniProtKB-SubCell"/>
</dbReference>
<dbReference type="GO" id="GO:0008270">
    <property type="term" value="F:zinc ion binding"/>
    <property type="evidence" value="ECO:0007669"/>
    <property type="project" value="UniProtKB-KW"/>
</dbReference>
<dbReference type="Proteomes" id="UP000663829">
    <property type="component" value="Unassembled WGS sequence"/>
</dbReference>
<evidence type="ECO:0000256" key="12">
    <source>
        <dbReference type="ARBA" id="ARBA00022833"/>
    </source>
</evidence>
<comment type="catalytic activity">
    <reaction evidence="1">
        <text>S-ubiquitinyl-[E2 ubiquitin-conjugating enzyme]-L-cysteine + [acceptor protein]-L-lysine = [E2 ubiquitin-conjugating enzyme]-L-cysteine + N(6)-ubiquitinyl-[acceptor protein]-L-lysine.</text>
        <dbReference type="EC" id="2.3.2.27"/>
    </reaction>
</comment>
<evidence type="ECO:0000256" key="13">
    <source>
        <dbReference type="ARBA" id="ARBA00023242"/>
    </source>
</evidence>
<dbReference type="AlphaFoldDB" id="A0A814IRI1"/>
<evidence type="ECO:0000256" key="14">
    <source>
        <dbReference type="ARBA" id="ARBA00035131"/>
    </source>
</evidence>
<dbReference type="InterPro" id="IPR018957">
    <property type="entry name" value="Znf_C3HC4_RING-type"/>
</dbReference>
<evidence type="ECO:0000256" key="3">
    <source>
        <dbReference type="ARBA" id="ARBA00004496"/>
    </source>
</evidence>
<keyword evidence="23" id="KW-1185">Reference proteome</keyword>
<dbReference type="GO" id="GO:0045944">
    <property type="term" value="P:positive regulation of transcription by RNA polymerase II"/>
    <property type="evidence" value="ECO:0007669"/>
    <property type="project" value="TreeGrafter"/>
</dbReference>
<comment type="pathway">
    <text evidence="4">Protein modification; protein ubiquitination.</text>
</comment>
<evidence type="ECO:0000256" key="10">
    <source>
        <dbReference type="ARBA" id="ARBA00022771"/>
    </source>
</evidence>
<dbReference type="EMBL" id="CAJNOQ010003728">
    <property type="protein sequence ID" value="CAF1026990.1"/>
    <property type="molecule type" value="Genomic_DNA"/>
</dbReference>
<feature type="region of interest" description="Disordered" evidence="17">
    <location>
        <begin position="539"/>
        <end position="564"/>
    </location>
</feature>
<evidence type="ECO:0000256" key="5">
    <source>
        <dbReference type="ARBA" id="ARBA00008117"/>
    </source>
</evidence>
<feature type="compositionally biased region" description="Polar residues" evidence="17">
    <location>
        <begin position="653"/>
        <end position="664"/>
    </location>
</feature>
<dbReference type="Pfam" id="PF00097">
    <property type="entry name" value="zf-C3HC4"/>
    <property type="match status" value="1"/>
</dbReference>
<evidence type="ECO:0000256" key="2">
    <source>
        <dbReference type="ARBA" id="ARBA00004123"/>
    </source>
</evidence>
<feature type="region of interest" description="Disordered" evidence="17">
    <location>
        <begin position="592"/>
        <end position="620"/>
    </location>
</feature>
<dbReference type="InterPro" id="IPR017907">
    <property type="entry name" value="Znf_RING_CS"/>
</dbReference>
<dbReference type="Proteomes" id="UP000681722">
    <property type="component" value="Unassembled WGS sequence"/>
</dbReference>
<dbReference type="EC" id="2.3.2.27" evidence="6"/>
<dbReference type="EMBL" id="CAJNOK010001795">
    <property type="protein sequence ID" value="CAF0830312.1"/>
    <property type="molecule type" value="Genomic_DNA"/>
</dbReference>
<dbReference type="SMART" id="SM00184">
    <property type="entry name" value="RING"/>
    <property type="match status" value="1"/>
</dbReference>
<feature type="domain" description="RING-type" evidence="18">
    <location>
        <begin position="116"/>
        <end position="157"/>
    </location>
</feature>
<evidence type="ECO:0000256" key="16">
    <source>
        <dbReference type="PROSITE-ProRule" id="PRU00175"/>
    </source>
</evidence>
<dbReference type="FunFam" id="3.30.40.10:FF:000112">
    <property type="entry name" value="RING finger protein 10"/>
    <property type="match status" value="1"/>
</dbReference>
<evidence type="ECO:0000256" key="9">
    <source>
        <dbReference type="ARBA" id="ARBA00022723"/>
    </source>
</evidence>
<comment type="similarity">
    <text evidence="5">Belongs to the RNF10 family.</text>
</comment>
<evidence type="ECO:0000256" key="6">
    <source>
        <dbReference type="ARBA" id="ARBA00012483"/>
    </source>
</evidence>
<accession>A0A814IRI1</accession>
<keyword evidence="12" id="KW-0862">Zinc</keyword>
<dbReference type="SUPFAM" id="SSF57850">
    <property type="entry name" value="RING/U-box"/>
    <property type="match status" value="1"/>
</dbReference>
<dbReference type="OrthoDB" id="10064108at2759"/>
<dbReference type="PROSITE" id="PS00518">
    <property type="entry name" value="ZF_RING_1"/>
    <property type="match status" value="1"/>
</dbReference>
<evidence type="ECO:0000259" key="18">
    <source>
        <dbReference type="PROSITE" id="PS50089"/>
    </source>
</evidence>
<feature type="compositionally biased region" description="Low complexity" evidence="17">
    <location>
        <begin position="541"/>
        <end position="557"/>
    </location>
</feature>
<dbReference type="InterPro" id="IPR001841">
    <property type="entry name" value="Znf_RING"/>
</dbReference>
<dbReference type="InterPro" id="IPR039739">
    <property type="entry name" value="MAG2/RNF10"/>
</dbReference>
<feature type="region of interest" description="Disordered" evidence="17">
    <location>
        <begin position="346"/>
        <end position="369"/>
    </location>
</feature>
<comment type="subcellular location">
    <subcellularLocation>
        <location evidence="3">Cytoplasm</location>
    </subcellularLocation>
    <subcellularLocation>
        <location evidence="2">Nucleus</location>
    </subcellularLocation>
</comment>
<dbReference type="GO" id="GO:0061630">
    <property type="term" value="F:ubiquitin protein ligase activity"/>
    <property type="evidence" value="ECO:0007669"/>
    <property type="project" value="UniProtKB-EC"/>
</dbReference>
<name>A0A814IRI1_9BILA</name>
<gene>
    <name evidence="20" type="ORF">GPM918_LOCUS15080</name>
    <name evidence="19" type="ORF">OVA965_LOCUS6109</name>
    <name evidence="22" type="ORF">SRO942_LOCUS15080</name>
    <name evidence="21" type="ORF">TMI583_LOCUS6105</name>
</gene>